<accession>A0A976FKJ2</accession>
<dbReference type="AlphaFoldDB" id="A0A976FKJ2"/>
<proteinExistence type="predicted"/>
<dbReference type="Proteomes" id="UP000294530">
    <property type="component" value="Unassembled WGS sequence"/>
</dbReference>
<sequence length="71" mass="8105">MGKHSVQQRAEANFLYWTAQVKWWKRWANDHGLSQDAANRASIHLSFMENLAAEAATRYENIKDGHDGCAT</sequence>
<dbReference type="GeneID" id="94347870"/>
<reference evidence="1 2" key="1">
    <citation type="journal article" date="2021" name="Genome Biol.">
        <title>AFLAP: assembly-free linkage analysis pipeline using k-mers from genome sequencing data.</title>
        <authorList>
            <person name="Fletcher K."/>
            <person name="Zhang L."/>
            <person name="Gil J."/>
            <person name="Han R."/>
            <person name="Cavanaugh K."/>
            <person name="Michelmore R."/>
        </authorList>
    </citation>
    <scope>NUCLEOTIDE SEQUENCE [LARGE SCALE GENOMIC DNA]</scope>
    <source>
        <strain evidence="1 2">SF5</strain>
    </source>
</reference>
<keyword evidence="2" id="KW-1185">Reference proteome</keyword>
<comment type="caution">
    <text evidence="1">The sequence shown here is derived from an EMBL/GenBank/DDBJ whole genome shotgun (WGS) entry which is preliminary data.</text>
</comment>
<dbReference type="KEGG" id="blac:94347870"/>
<protein>
    <submittedName>
        <fullName evidence="1">Uncharacterized protein</fullName>
    </submittedName>
</protein>
<dbReference type="RefSeq" id="XP_067817683.1">
    <property type="nucleotide sequence ID" value="XM_067962199.1"/>
</dbReference>
<organism evidence="1 2">
    <name type="scientific">Bremia lactucae</name>
    <name type="common">Lettuce downy mildew</name>
    <dbReference type="NCBI Taxonomy" id="4779"/>
    <lineage>
        <taxon>Eukaryota</taxon>
        <taxon>Sar</taxon>
        <taxon>Stramenopiles</taxon>
        <taxon>Oomycota</taxon>
        <taxon>Peronosporomycetes</taxon>
        <taxon>Peronosporales</taxon>
        <taxon>Peronosporaceae</taxon>
        <taxon>Bremia</taxon>
    </lineage>
</organism>
<evidence type="ECO:0000313" key="2">
    <source>
        <dbReference type="Proteomes" id="UP000294530"/>
    </source>
</evidence>
<evidence type="ECO:0000313" key="1">
    <source>
        <dbReference type="EMBL" id="TDH68184.1"/>
    </source>
</evidence>
<dbReference type="OrthoDB" id="128212at2759"/>
<dbReference type="EMBL" id="SHOA02000003">
    <property type="protein sequence ID" value="TDH68184.1"/>
    <property type="molecule type" value="Genomic_DNA"/>
</dbReference>
<name>A0A976FKJ2_BRELC</name>
<gene>
    <name evidence="1" type="ORF">CCR75_004109</name>
</gene>